<dbReference type="AlphaFoldDB" id="A0A2H1JN93"/>
<sequence length="45" mass="4992">MYAGPGSYLLAGRVRFYTRANRTRHYSNPNAPRAIPMTATHGALL</sequence>
<dbReference type="Proteomes" id="UP000234327">
    <property type="component" value="Unassembled WGS sequence"/>
</dbReference>
<evidence type="ECO:0000313" key="1">
    <source>
        <dbReference type="EMBL" id="SMX88768.1"/>
    </source>
</evidence>
<gene>
    <name evidence="1" type="ORF">BAURA63_02437</name>
</gene>
<name>A0A2H1JN93_BREAU</name>
<dbReference type="EMBL" id="FXYZ01000010">
    <property type="protein sequence ID" value="SMX88768.1"/>
    <property type="molecule type" value="Genomic_DNA"/>
</dbReference>
<organism evidence="1 2">
    <name type="scientific">Brevibacterium aurantiacum</name>
    <dbReference type="NCBI Taxonomy" id="273384"/>
    <lineage>
        <taxon>Bacteria</taxon>
        <taxon>Bacillati</taxon>
        <taxon>Actinomycetota</taxon>
        <taxon>Actinomycetes</taxon>
        <taxon>Micrococcales</taxon>
        <taxon>Brevibacteriaceae</taxon>
        <taxon>Brevibacterium</taxon>
    </lineage>
</organism>
<proteinExistence type="predicted"/>
<reference evidence="1 2" key="1">
    <citation type="submission" date="2017-03" db="EMBL/GenBank/DDBJ databases">
        <authorList>
            <person name="Afonso C.L."/>
            <person name="Miller P.J."/>
            <person name="Scott M.A."/>
            <person name="Spackman E."/>
            <person name="Goraichik I."/>
            <person name="Dimitrov K.M."/>
            <person name="Suarez D.L."/>
            <person name="Swayne D.E."/>
        </authorList>
    </citation>
    <scope>NUCLEOTIDE SEQUENCE [LARGE SCALE GENOMIC DNA]</scope>
    <source>
        <strain evidence="2">6(3)</strain>
    </source>
</reference>
<evidence type="ECO:0000313" key="2">
    <source>
        <dbReference type="Proteomes" id="UP000234327"/>
    </source>
</evidence>
<accession>A0A2H1JN93</accession>
<protein>
    <submittedName>
        <fullName evidence="1">Uncharacterized protein</fullName>
    </submittedName>
</protein>